<proteinExistence type="predicted"/>
<dbReference type="Proteomes" id="UP000036958">
    <property type="component" value="Unassembled WGS sequence"/>
</dbReference>
<sequence length="217" mass="24176">MFRLTDDDSNPRVEDAAERHMRLCDQLPGGDKYKQLILPFFDEFLLKKQVKKAARSAVNTALDATRLADRFLDDVIRKVHGRSKEYDNEHLGSNTQVFLFPNGNITSLVAAPMAESPAKAHEVSVKLVSLGAEHTLYPLAAEIDAAVDRYNEKLVSQDEAAIADGNAKTALYIAKTALVKQYNDNFHLAAVDFDKEYAERLYPKLSASKPQADEPKP</sequence>
<comment type="caution">
    <text evidence="1">The sequence shown here is derived from an EMBL/GenBank/DDBJ whole genome shotgun (WGS) entry which is preliminary data.</text>
</comment>
<protein>
    <submittedName>
        <fullName evidence="1">Uncharacterized protein</fullName>
    </submittedName>
</protein>
<reference evidence="2" key="1">
    <citation type="submission" date="2015-07" db="EMBL/GenBank/DDBJ databases">
        <title>Genome sequencing of Sunxiuqinia dokdonensis strain SK.</title>
        <authorList>
            <person name="Ahn S."/>
            <person name="Kim B.-C."/>
        </authorList>
    </citation>
    <scope>NUCLEOTIDE SEQUENCE [LARGE SCALE GENOMIC DNA]</scope>
    <source>
        <strain evidence="2">SK</strain>
    </source>
</reference>
<gene>
    <name evidence="1" type="ORF">NC99_07390</name>
</gene>
<dbReference type="AlphaFoldDB" id="A0A0L8VDJ2"/>
<name>A0A0L8VDJ2_9BACT</name>
<evidence type="ECO:0000313" key="2">
    <source>
        <dbReference type="Proteomes" id="UP000036958"/>
    </source>
</evidence>
<dbReference type="EMBL" id="LGIA01000027">
    <property type="protein sequence ID" value="KOH46428.1"/>
    <property type="molecule type" value="Genomic_DNA"/>
</dbReference>
<dbReference type="RefSeq" id="WP_157624406.1">
    <property type="nucleotide sequence ID" value="NZ_LGIA01000027.1"/>
</dbReference>
<evidence type="ECO:0000313" key="1">
    <source>
        <dbReference type="EMBL" id="KOH46428.1"/>
    </source>
</evidence>
<accession>A0A0L8VDJ2</accession>
<keyword evidence="2" id="KW-1185">Reference proteome</keyword>
<organism evidence="1 2">
    <name type="scientific">Sunxiuqinia dokdonensis</name>
    <dbReference type="NCBI Taxonomy" id="1409788"/>
    <lineage>
        <taxon>Bacteria</taxon>
        <taxon>Pseudomonadati</taxon>
        <taxon>Bacteroidota</taxon>
        <taxon>Bacteroidia</taxon>
        <taxon>Marinilabiliales</taxon>
        <taxon>Prolixibacteraceae</taxon>
        <taxon>Sunxiuqinia</taxon>
    </lineage>
</organism>